<accession>C9ZNA1</accession>
<organism evidence="1 2">
    <name type="scientific">Trypanosoma brucei gambiense (strain MHOM/CI/86/DAL972)</name>
    <dbReference type="NCBI Taxonomy" id="679716"/>
    <lineage>
        <taxon>Eukaryota</taxon>
        <taxon>Discoba</taxon>
        <taxon>Euglenozoa</taxon>
        <taxon>Kinetoplastea</taxon>
        <taxon>Metakinetoplastina</taxon>
        <taxon>Trypanosomatida</taxon>
        <taxon>Trypanosomatidae</taxon>
        <taxon>Trypanosoma</taxon>
    </lineage>
</organism>
<protein>
    <submittedName>
        <fullName evidence="1">Uncharacterized protein</fullName>
    </submittedName>
</protein>
<dbReference type="AlphaFoldDB" id="C9ZNA1"/>
<dbReference type="Proteomes" id="UP000002316">
    <property type="component" value="Chromosome 5"/>
</dbReference>
<name>C9ZNA1_TRYB9</name>
<gene>
    <name evidence="1" type="ORF">TbgDal_V170</name>
</gene>
<reference evidence="2" key="1">
    <citation type="journal article" date="2010" name="PLoS Negl. Trop. Dis.">
        <title>The genome sequence of Trypanosoma brucei gambiense, causative agent of chronic human african trypanosomiasis.</title>
        <authorList>
            <person name="Jackson A.P."/>
            <person name="Sanders M."/>
            <person name="Berry A."/>
            <person name="McQuillan J."/>
            <person name="Aslett M.A."/>
            <person name="Quail M.A."/>
            <person name="Chukualim B."/>
            <person name="Capewell P."/>
            <person name="MacLeod A."/>
            <person name="Melville S.E."/>
            <person name="Gibson W."/>
            <person name="Barry J.D."/>
            <person name="Berriman M."/>
            <person name="Hertz-Fowler C."/>
        </authorList>
    </citation>
    <scope>NUCLEOTIDE SEQUENCE [LARGE SCALE GENOMIC DNA]</scope>
    <source>
        <strain evidence="2">MHOM/CI/86/DAL972</strain>
    </source>
</reference>
<dbReference type="GeneID" id="23861148"/>
<dbReference type="KEGG" id="tbg:TbgDal_V170"/>
<proteinExistence type="predicted"/>
<sequence length="105" mass="11559">MASSFLSCGWSTKFSCCSYAISPHLLAVIQDSLKATRSRSSVKVSHTRSSSQRNMGRTCFMVFPPVILHSPATNTFALVYALRLVMIVVSLCTVWRCSLPVANLQ</sequence>
<dbReference type="RefSeq" id="XP_011773166.1">
    <property type="nucleotide sequence ID" value="XM_011774864.1"/>
</dbReference>
<evidence type="ECO:0000313" key="1">
    <source>
        <dbReference type="EMBL" id="CBH10879.1"/>
    </source>
</evidence>
<evidence type="ECO:0000313" key="2">
    <source>
        <dbReference type="Proteomes" id="UP000002316"/>
    </source>
</evidence>
<dbReference type="EMBL" id="FN554968">
    <property type="protein sequence ID" value="CBH10879.1"/>
    <property type="molecule type" value="Genomic_DNA"/>
</dbReference>